<organism evidence="3 4">
    <name type="scientific">Acanthosepion pharaonis</name>
    <name type="common">Pharaoh cuttlefish</name>
    <name type="synonym">Sepia pharaonis</name>
    <dbReference type="NCBI Taxonomy" id="158019"/>
    <lineage>
        <taxon>Eukaryota</taxon>
        <taxon>Metazoa</taxon>
        <taxon>Spiralia</taxon>
        <taxon>Lophotrochozoa</taxon>
        <taxon>Mollusca</taxon>
        <taxon>Cephalopoda</taxon>
        <taxon>Coleoidea</taxon>
        <taxon>Decapodiformes</taxon>
        <taxon>Sepiida</taxon>
        <taxon>Sepiina</taxon>
        <taxon>Sepiidae</taxon>
        <taxon>Acanthosepion</taxon>
    </lineage>
</organism>
<sequence>MAERRRPPASSESHEKLSQTTHGSSSSTPDSPTRVRGPSQNRFKFILIAIATVGIVLLLVSFSLINIVDHPAKKQHGNPRGDDINKPQAVNYRTGPSETLRADAKEQDTELPVLLTFTNVKENPSLRSNLELCVKSMLTHASSDLHLIFIILGDVYSQEIAASIIKTAAETVPNKVKYEFVTLDIDSLTGLLLDIIHGLQQFFSSKQDTYYSQSLFFLSLAIHRIMPSTLKKLIMLDVDLKFEADIAQLFGHFDRFTDTNIIGIAREMQPVHRHIFHAYRDENPGTRVGGPPPDGLKLLPSLSPLTSLSLLISPFSLPLRSLSPFSLSLSPISLSPCLPLSLIVSSLSPLFLPSVTLPLSLNFSFDSSLN</sequence>
<dbReference type="InterPro" id="IPR042465">
    <property type="entry name" value="XXLT1"/>
</dbReference>
<gene>
    <name evidence="3" type="ORF">SPHA_34350</name>
</gene>
<protein>
    <submittedName>
        <fullName evidence="3">XXYLT1</fullName>
        <ecNumber evidence="3">2.4.2.-</ecNumber>
    </submittedName>
</protein>
<keyword evidence="4" id="KW-1185">Reference proteome</keyword>
<feature type="region of interest" description="Disordered" evidence="1">
    <location>
        <begin position="1"/>
        <end position="38"/>
    </location>
</feature>
<dbReference type="PANTHER" id="PTHR46612:SF1">
    <property type="entry name" value="XYLOSIDE XYLOSYLTRANSFERASE 1"/>
    <property type="match status" value="1"/>
</dbReference>
<dbReference type="InterPro" id="IPR029044">
    <property type="entry name" value="Nucleotide-diphossugar_trans"/>
</dbReference>
<dbReference type="PANTHER" id="PTHR46612">
    <property type="entry name" value="XYLOSIDE XYLOSYLTRANSFERASE 1"/>
    <property type="match status" value="1"/>
</dbReference>
<evidence type="ECO:0000313" key="4">
    <source>
        <dbReference type="Proteomes" id="UP000597762"/>
    </source>
</evidence>
<dbReference type="GO" id="GO:0140560">
    <property type="term" value="F:xylosyl alpha-1,3-xylosyltransferase activity"/>
    <property type="evidence" value="ECO:0007669"/>
    <property type="project" value="TreeGrafter"/>
</dbReference>
<keyword evidence="3" id="KW-0328">Glycosyltransferase</keyword>
<reference evidence="3" key="1">
    <citation type="submission" date="2021-01" db="EMBL/GenBank/DDBJ databases">
        <authorList>
            <person name="Li R."/>
            <person name="Bekaert M."/>
        </authorList>
    </citation>
    <scope>NUCLEOTIDE SEQUENCE</scope>
    <source>
        <strain evidence="3">Farmed</strain>
    </source>
</reference>
<dbReference type="Gene3D" id="3.90.550.10">
    <property type="entry name" value="Spore Coat Polysaccharide Biosynthesis Protein SpsA, Chain A"/>
    <property type="match status" value="1"/>
</dbReference>
<evidence type="ECO:0000313" key="3">
    <source>
        <dbReference type="EMBL" id="CAE1264759.1"/>
    </source>
</evidence>
<dbReference type="OrthoDB" id="411524at2759"/>
<feature type="transmembrane region" description="Helical" evidence="2">
    <location>
        <begin position="45"/>
        <end position="65"/>
    </location>
</feature>
<keyword evidence="2" id="KW-1133">Transmembrane helix</keyword>
<keyword evidence="2" id="KW-0472">Membrane</keyword>
<evidence type="ECO:0000256" key="2">
    <source>
        <dbReference type="SAM" id="Phobius"/>
    </source>
</evidence>
<comment type="caution">
    <text evidence="3">The sequence shown here is derived from an EMBL/GenBank/DDBJ whole genome shotgun (WGS) entry which is preliminary data.</text>
</comment>
<dbReference type="GO" id="GO:0016266">
    <property type="term" value="P:protein O-linked glycosylation via N-acetyl-galactosamine"/>
    <property type="evidence" value="ECO:0007669"/>
    <property type="project" value="TreeGrafter"/>
</dbReference>
<dbReference type="SUPFAM" id="SSF53448">
    <property type="entry name" value="Nucleotide-diphospho-sugar transferases"/>
    <property type="match status" value="1"/>
</dbReference>
<dbReference type="AlphaFoldDB" id="A0A812C810"/>
<feature type="compositionally biased region" description="Polar residues" evidence="1">
    <location>
        <begin position="18"/>
        <end position="31"/>
    </location>
</feature>
<keyword evidence="2" id="KW-0812">Transmembrane</keyword>
<feature type="compositionally biased region" description="Basic and acidic residues" evidence="1">
    <location>
        <begin position="1"/>
        <end position="17"/>
    </location>
</feature>
<evidence type="ECO:0000256" key="1">
    <source>
        <dbReference type="SAM" id="MobiDB-lite"/>
    </source>
</evidence>
<name>A0A812C810_ACAPH</name>
<keyword evidence="3" id="KW-0808">Transferase</keyword>
<proteinExistence type="predicted"/>
<dbReference type="Proteomes" id="UP000597762">
    <property type="component" value="Unassembled WGS sequence"/>
</dbReference>
<dbReference type="GO" id="GO:0005789">
    <property type="term" value="C:endoplasmic reticulum membrane"/>
    <property type="evidence" value="ECO:0007669"/>
    <property type="project" value="TreeGrafter"/>
</dbReference>
<accession>A0A812C810</accession>
<dbReference type="EMBL" id="CAHIKZ030001455">
    <property type="protein sequence ID" value="CAE1264759.1"/>
    <property type="molecule type" value="Genomic_DNA"/>
</dbReference>
<dbReference type="EC" id="2.4.2.-" evidence="3"/>